<dbReference type="InterPro" id="IPR006073">
    <property type="entry name" value="GTP-bd"/>
</dbReference>
<dbReference type="GO" id="GO:0005525">
    <property type="term" value="F:GTP binding"/>
    <property type="evidence" value="ECO:0007669"/>
    <property type="project" value="InterPro"/>
</dbReference>
<sequence length="507" mass="56388">MIVAHHRQEVDGISTVCWTGFAYIPTPIGMTPLSISMMKRLDKFRPRHRRSKEFRLAKTISSSRVMGPTGSGKTTFINRAVGSPDAGRGSTVFTKEVRPVRYPHPDGVRNIVLVDTPGCNDSMTDFQVLGEIARWLTAIYAKNINLNGMLYFHLISEHTITETTLRNFNMFKELCGKDNYKNVVFVTTMWDKVSKEVGLEREQDLQSDFWRAMISMGSTTRRFERTAESAWEIINSVSVSEMAERCPLQIQREMVDEYLPLDCTAAGKTIINRLLGLASDLKRLRKGTKRTSTRATRITITLTDDPTATRSTGTGVIGLSSSGNCSAEGYRGTLVQVIRALRAASSAPELLHMDYIKDAITVCLVSAVSIEPFTGTHHAFFQVVEIATLLINVAVEHVKLVKPERISADIKTAVSEFEKEMKAVQEVVRDPAQRTPEARRVLRSTDVRIISSCANSMRAVCDALRSTFSINHDLGIMDNGFEALKRGLNIENCSCGISTEPEQTLAP</sequence>
<organism evidence="2 3">
    <name type="scientific">Pisolithus microcarpus 441</name>
    <dbReference type="NCBI Taxonomy" id="765257"/>
    <lineage>
        <taxon>Eukaryota</taxon>
        <taxon>Fungi</taxon>
        <taxon>Dikarya</taxon>
        <taxon>Basidiomycota</taxon>
        <taxon>Agaricomycotina</taxon>
        <taxon>Agaricomycetes</taxon>
        <taxon>Agaricomycetidae</taxon>
        <taxon>Boletales</taxon>
        <taxon>Sclerodermatineae</taxon>
        <taxon>Pisolithaceae</taxon>
        <taxon>Pisolithus</taxon>
    </lineage>
</organism>
<dbReference type="STRING" id="765257.A0A0C9YQI6"/>
<dbReference type="Pfam" id="PF01926">
    <property type="entry name" value="MMR_HSR1"/>
    <property type="match status" value="1"/>
</dbReference>
<dbReference type="SUPFAM" id="SSF52540">
    <property type="entry name" value="P-loop containing nucleoside triphosphate hydrolases"/>
    <property type="match status" value="1"/>
</dbReference>
<protein>
    <recommendedName>
        <fullName evidence="1">G domain-containing protein</fullName>
    </recommendedName>
</protein>
<gene>
    <name evidence="2" type="ORF">PISMIDRAFT_689313</name>
</gene>
<dbReference type="CDD" id="cd00882">
    <property type="entry name" value="Ras_like_GTPase"/>
    <property type="match status" value="1"/>
</dbReference>
<accession>A0A0C9YQI6</accession>
<dbReference type="OrthoDB" id="2654575at2759"/>
<keyword evidence="3" id="KW-1185">Reference proteome</keyword>
<feature type="domain" description="G" evidence="1">
    <location>
        <begin position="65"/>
        <end position="128"/>
    </location>
</feature>
<name>A0A0C9YQI6_9AGAM</name>
<dbReference type="Gene3D" id="3.40.50.300">
    <property type="entry name" value="P-loop containing nucleotide triphosphate hydrolases"/>
    <property type="match status" value="1"/>
</dbReference>
<evidence type="ECO:0000313" key="2">
    <source>
        <dbReference type="EMBL" id="KIK12622.1"/>
    </source>
</evidence>
<reference evidence="3" key="2">
    <citation type="submission" date="2015-01" db="EMBL/GenBank/DDBJ databases">
        <title>Evolutionary Origins and Diversification of the Mycorrhizal Mutualists.</title>
        <authorList>
            <consortium name="DOE Joint Genome Institute"/>
            <consortium name="Mycorrhizal Genomics Consortium"/>
            <person name="Kohler A."/>
            <person name="Kuo A."/>
            <person name="Nagy L.G."/>
            <person name="Floudas D."/>
            <person name="Copeland A."/>
            <person name="Barry K.W."/>
            <person name="Cichocki N."/>
            <person name="Veneault-Fourrey C."/>
            <person name="LaButti K."/>
            <person name="Lindquist E.A."/>
            <person name="Lipzen A."/>
            <person name="Lundell T."/>
            <person name="Morin E."/>
            <person name="Murat C."/>
            <person name="Riley R."/>
            <person name="Ohm R."/>
            <person name="Sun H."/>
            <person name="Tunlid A."/>
            <person name="Henrissat B."/>
            <person name="Grigoriev I.V."/>
            <person name="Hibbett D.S."/>
            <person name="Martin F."/>
        </authorList>
    </citation>
    <scope>NUCLEOTIDE SEQUENCE [LARGE SCALE GENOMIC DNA]</scope>
    <source>
        <strain evidence="3">441</strain>
    </source>
</reference>
<proteinExistence type="predicted"/>
<dbReference type="AlphaFoldDB" id="A0A0C9YQI6"/>
<dbReference type="Proteomes" id="UP000054018">
    <property type="component" value="Unassembled WGS sequence"/>
</dbReference>
<dbReference type="HOGENOM" id="CLU_018003_6_0_1"/>
<reference evidence="2 3" key="1">
    <citation type="submission" date="2014-04" db="EMBL/GenBank/DDBJ databases">
        <authorList>
            <consortium name="DOE Joint Genome Institute"/>
            <person name="Kuo A."/>
            <person name="Kohler A."/>
            <person name="Costa M.D."/>
            <person name="Nagy L.G."/>
            <person name="Floudas D."/>
            <person name="Copeland A."/>
            <person name="Barry K.W."/>
            <person name="Cichocki N."/>
            <person name="Veneault-Fourrey C."/>
            <person name="LaButti K."/>
            <person name="Lindquist E.A."/>
            <person name="Lipzen A."/>
            <person name="Lundell T."/>
            <person name="Morin E."/>
            <person name="Murat C."/>
            <person name="Sun H."/>
            <person name="Tunlid A."/>
            <person name="Henrissat B."/>
            <person name="Grigoriev I.V."/>
            <person name="Hibbett D.S."/>
            <person name="Martin F."/>
            <person name="Nordberg H.P."/>
            <person name="Cantor M.N."/>
            <person name="Hua S.X."/>
        </authorList>
    </citation>
    <scope>NUCLEOTIDE SEQUENCE [LARGE SCALE GENOMIC DNA]</scope>
    <source>
        <strain evidence="2 3">441</strain>
    </source>
</reference>
<evidence type="ECO:0000313" key="3">
    <source>
        <dbReference type="Proteomes" id="UP000054018"/>
    </source>
</evidence>
<dbReference type="InterPro" id="IPR027417">
    <property type="entry name" value="P-loop_NTPase"/>
</dbReference>
<evidence type="ECO:0000259" key="1">
    <source>
        <dbReference type="Pfam" id="PF01926"/>
    </source>
</evidence>
<dbReference type="EMBL" id="KN834064">
    <property type="protein sequence ID" value="KIK12622.1"/>
    <property type="molecule type" value="Genomic_DNA"/>
</dbReference>